<dbReference type="Proteomes" id="UP000180252">
    <property type="component" value="Unassembled WGS sequence"/>
</dbReference>
<dbReference type="EMBL" id="MIKE01000024">
    <property type="protein sequence ID" value="OHT44444.1"/>
    <property type="molecule type" value="Genomic_DNA"/>
</dbReference>
<evidence type="ECO:0000313" key="3">
    <source>
        <dbReference type="Proteomes" id="UP000180252"/>
    </source>
</evidence>
<evidence type="ECO:0000313" key="2">
    <source>
        <dbReference type="EMBL" id="OXB19420.1"/>
    </source>
</evidence>
<keyword evidence="4" id="KW-1185">Reference proteome</keyword>
<evidence type="ECO:0000313" key="4">
    <source>
        <dbReference type="Proteomes" id="UP000198319"/>
    </source>
</evidence>
<accession>A0A1S1J4G6</accession>
<proteinExistence type="predicted"/>
<dbReference type="STRING" id="1278819.BHE19_12045"/>
<name>A0A1S1J4G6_9FLAO</name>
<reference evidence="1" key="2">
    <citation type="submission" date="2016-09" db="EMBL/GenBank/DDBJ databases">
        <authorList>
            <person name="Capua I."/>
            <person name="De Benedictis P."/>
            <person name="Joannis T."/>
            <person name="Lombin L.H."/>
            <person name="Cattoli G."/>
        </authorList>
    </citation>
    <scope>NUCLEOTIDE SEQUENCE [LARGE SCALE GENOMIC DNA]</scope>
    <source>
        <strain evidence="1">MSU</strain>
    </source>
</reference>
<reference evidence="3" key="1">
    <citation type="submission" date="2016-09" db="EMBL/GenBank/DDBJ databases">
        <authorList>
            <person name="Chen S."/>
            <person name="Walker E."/>
        </authorList>
    </citation>
    <scope>NUCLEOTIDE SEQUENCE [LARGE SCALE GENOMIC DNA]</scope>
    <source>
        <strain evidence="3">MSU</strain>
    </source>
</reference>
<dbReference type="RefSeq" id="WP_070907703.1">
    <property type="nucleotide sequence ID" value="NZ_MIKE01000024.1"/>
</dbReference>
<dbReference type="AlphaFoldDB" id="A0A1S1J4G6"/>
<sequence>MKNKRIEIKNHQDLNCILSEMIDEFLESMIGSEKYTREPIEEEIEKFEFSDIELGFIYTSKAEALLKRYESRAKKIFSKYFDEDLFELNLYNITYS</sequence>
<evidence type="ECO:0000313" key="1">
    <source>
        <dbReference type="EMBL" id="OHT44444.1"/>
    </source>
</evidence>
<dbReference type="Proteomes" id="UP000198319">
    <property type="component" value="Unassembled WGS sequence"/>
</dbReference>
<reference evidence="2 4" key="3">
    <citation type="submission" date="2016-11" db="EMBL/GenBank/DDBJ databases">
        <title>Whole genomes of Flavobacteriaceae.</title>
        <authorList>
            <person name="Stine C."/>
            <person name="Li C."/>
            <person name="Tadesse D."/>
        </authorList>
    </citation>
    <scope>NUCLEOTIDE SEQUENCE [LARGE SCALE GENOMIC DNA]</scope>
    <source>
        <strain evidence="2 4">ATCC BAA-2541</strain>
    </source>
</reference>
<dbReference type="EMBL" id="MUHG01000018">
    <property type="protein sequence ID" value="OXB19420.1"/>
    <property type="molecule type" value="Genomic_DNA"/>
</dbReference>
<organism evidence="1 3">
    <name type="scientific">Flavobacterium tructae</name>
    <dbReference type="NCBI Taxonomy" id="1114873"/>
    <lineage>
        <taxon>Bacteria</taxon>
        <taxon>Pseudomonadati</taxon>
        <taxon>Bacteroidota</taxon>
        <taxon>Flavobacteriia</taxon>
        <taxon>Flavobacteriales</taxon>
        <taxon>Flavobacteriaceae</taxon>
        <taxon>Flavobacterium</taxon>
    </lineage>
</organism>
<protein>
    <submittedName>
        <fullName evidence="1">Uncharacterized protein</fullName>
    </submittedName>
</protein>
<gene>
    <name evidence="2" type="ORF">B0A71_12825</name>
    <name evidence="1" type="ORF">BHE19_12045</name>
</gene>
<comment type="caution">
    <text evidence="1">The sequence shown here is derived from an EMBL/GenBank/DDBJ whole genome shotgun (WGS) entry which is preliminary data.</text>
</comment>